<feature type="transmembrane region" description="Helical" evidence="7">
    <location>
        <begin position="197"/>
        <end position="215"/>
    </location>
</feature>
<evidence type="ECO:0000256" key="7">
    <source>
        <dbReference type="SAM" id="Phobius"/>
    </source>
</evidence>
<feature type="domain" description="SSD" evidence="8">
    <location>
        <begin position="170"/>
        <end position="319"/>
    </location>
</feature>
<feature type="transmembrane region" description="Helical" evidence="7">
    <location>
        <begin position="531"/>
        <end position="551"/>
    </location>
</feature>
<feature type="transmembrane region" description="Helical" evidence="7">
    <location>
        <begin position="501"/>
        <end position="524"/>
    </location>
</feature>
<feature type="transmembrane region" description="Helical" evidence="7">
    <location>
        <begin position="571"/>
        <end position="589"/>
    </location>
</feature>
<feature type="transmembrane region" description="Helical" evidence="7">
    <location>
        <begin position="637"/>
        <end position="661"/>
    </location>
</feature>
<keyword evidence="5 7" id="KW-0472">Membrane</keyword>
<evidence type="ECO:0000313" key="10">
    <source>
        <dbReference type="Proteomes" id="UP000282312"/>
    </source>
</evidence>
<feature type="transmembrane region" description="Helical" evidence="7">
    <location>
        <begin position="353"/>
        <end position="372"/>
    </location>
</feature>
<feature type="transmembrane region" description="Helical" evidence="7">
    <location>
        <begin position="296"/>
        <end position="319"/>
    </location>
</feature>
<evidence type="ECO:0000256" key="4">
    <source>
        <dbReference type="ARBA" id="ARBA00022989"/>
    </source>
</evidence>
<dbReference type="Proteomes" id="UP000282312">
    <property type="component" value="Unassembled WGS sequence"/>
</dbReference>
<sequence length="715" mass="74280">MNRTLHWIGTLCAARPWLTLSAWFVTLALALGLAAAAGGTPRDDYDVPGTSSQAGTDLLRERFPGLSGTEARVVVHDPDGGQLDGALLARVVAALGAVDRVGLAGPAQVSSDQDSAIIDVRYTAPVTDLDDDAVDQLRAATGPARDAGLQVEYAGQVPEGDKPTSHTGELIGVLVALVILIIAFGSLVAAGLPIISALIGLGIGTSGILLLSALTDIGTTAPTAAAMVGLGVGIDYALLLVTRHVEGLRAGLEPRAAAARATATAGRSILVAGAVVLLSLFGLVFSGLAAYRTYGYATAIVVATVMTAAVTLVPALCAISGRRIIGRRRPPSTASQRPPVTARWAARVGRRPAGWALLALAALLLLGAPALTMRTWPQDAGSQPTENTVRRAYDLIAAEFGPGAYAPLVVAVDLAAVPQESVPALRNQIAAVPGVATVSETMVAPDATAAVLTVQLAFGPQDERSGELVNQLRDDVLPAGAEITGVTAVFVDIADLLAERLWLVVVVVVGLSLILLTVVFRSILVPIKAALVNLLSVAAAYGVLTMVFQWGWGSQLLGVDHPVPVSTWVPLLLFAVLFGLSMDYEVFLLSRIREEWLATGDPFQSVVRGLAATARTITAAALIMVVVFAGFVTNADIVTKMIGLGLATAVALDATIVRLVLVPATMMLFGRSNWWLPTWLDRILPTLGRGHAMPDALTDDCDTNEGRPAEPVSAL</sequence>
<organism evidence="9 10">
    <name type="scientific">Micromonospora inaquosa</name>
    <dbReference type="NCBI Taxonomy" id="2203716"/>
    <lineage>
        <taxon>Bacteria</taxon>
        <taxon>Bacillati</taxon>
        <taxon>Actinomycetota</taxon>
        <taxon>Actinomycetes</taxon>
        <taxon>Micromonosporales</taxon>
        <taxon>Micromonosporaceae</taxon>
        <taxon>Micromonospora</taxon>
    </lineage>
</organism>
<evidence type="ECO:0000256" key="2">
    <source>
        <dbReference type="ARBA" id="ARBA00022475"/>
    </source>
</evidence>
<evidence type="ECO:0000313" key="9">
    <source>
        <dbReference type="EMBL" id="RQX03648.1"/>
    </source>
</evidence>
<keyword evidence="3 7" id="KW-0812">Transmembrane</keyword>
<reference evidence="9 10" key="1">
    <citation type="submission" date="2018-05" db="EMBL/GenBank/DDBJ databases">
        <title>Micromonospora from Atacama Desert.</title>
        <authorList>
            <person name="Carro L."/>
            <person name="Goodfellow M."/>
            <person name="Klenk H.-P."/>
        </authorList>
    </citation>
    <scope>NUCLEOTIDE SEQUENCE [LARGE SCALE GENOMIC DNA]</scope>
    <source>
        <strain evidence="9 10">LB39</strain>
    </source>
</reference>
<dbReference type="InterPro" id="IPR000731">
    <property type="entry name" value="SSD"/>
</dbReference>
<feature type="transmembrane region" description="Helical" evidence="7">
    <location>
        <begin position="610"/>
        <end position="631"/>
    </location>
</feature>
<feature type="transmembrane region" description="Helical" evidence="7">
    <location>
        <begin position="269"/>
        <end position="290"/>
    </location>
</feature>
<dbReference type="AlphaFoldDB" id="A0A3N9WS18"/>
<comment type="subcellular location">
    <subcellularLocation>
        <location evidence="1">Cell membrane</location>
        <topology evidence="1">Multi-pass membrane protein</topology>
    </subcellularLocation>
</comment>
<dbReference type="RefSeq" id="WP_124772518.1">
    <property type="nucleotide sequence ID" value="NZ_JBEZFR010000011.1"/>
</dbReference>
<feature type="transmembrane region" description="Helical" evidence="7">
    <location>
        <begin position="170"/>
        <end position="190"/>
    </location>
</feature>
<dbReference type="PANTHER" id="PTHR33406:SF13">
    <property type="entry name" value="MEMBRANE PROTEIN YDFJ"/>
    <property type="match status" value="1"/>
</dbReference>
<dbReference type="InterPro" id="IPR004869">
    <property type="entry name" value="MMPL_dom"/>
</dbReference>
<comment type="caution">
    <text evidence="9">The sequence shown here is derived from an EMBL/GenBank/DDBJ whole genome shotgun (WGS) entry which is preliminary data.</text>
</comment>
<accession>A0A3N9WS18</accession>
<evidence type="ECO:0000256" key="1">
    <source>
        <dbReference type="ARBA" id="ARBA00004651"/>
    </source>
</evidence>
<keyword evidence="2" id="KW-1003">Cell membrane</keyword>
<evidence type="ECO:0000256" key="5">
    <source>
        <dbReference type="ARBA" id="ARBA00023136"/>
    </source>
</evidence>
<dbReference type="EMBL" id="QGSZ01000187">
    <property type="protein sequence ID" value="RQX03648.1"/>
    <property type="molecule type" value="Genomic_DNA"/>
</dbReference>
<keyword evidence="10" id="KW-1185">Reference proteome</keyword>
<evidence type="ECO:0000256" key="6">
    <source>
        <dbReference type="SAM" id="MobiDB-lite"/>
    </source>
</evidence>
<evidence type="ECO:0000259" key="8">
    <source>
        <dbReference type="PROSITE" id="PS50156"/>
    </source>
</evidence>
<dbReference type="Gene3D" id="1.20.1640.10">
    <property type="entry name" value="Multidrug efflux transporter AcrB transmembrane domain"/>
    <property type="match status" value="2"/>
</dbReference>
<keyword evidence="4 7" id="KW-1133">Transmembrane helix</keyword>
<dbReference type="InterPro" id="IPR050545">
    <property type="entry name" value="Mycobact_MmpL"/>
</dbReference>
<feature type="region of interest" description="Disordered" evidence="6">
    <location>
        <begin position="696"/>
        <end position="715"/>
    </location>
</feature>
<dbReference type="Pfam" id="PF03176">
    <property type="entry name" value="MMPL"/>
    <property type="match status" value="2"/>
</dbReference>
<feature type="transmembrane region" description="Helical" evidence="7">
    <location>
        <begin position="221"/>
        <end position="241"/>
    </location>
</feature>
<dbReference type="SUPFAM" id="SSF82866">
    <property type="entry name" value="Multidrug efflux transporter AcrB transmembrane domain"/>
    <property type="match status" value="2"/>
</dbReference>
<protein>
    <submittedName>
        <fullName evidence="9">MMPL family transporter</fullName>
    </submittedName>
</protein>
<dbReference type="OrthoDB" id="7051771at2"/>
<proteinExistence type="predicted"/>
<dbReference type="GO" id="GO:0005886">
    <property type="term" value="C:plasma membrane"/>
    <property type="evidence" value="ECO:0007669"/>
    <property type="project" value="UniProtKB-SubCell"/>
</dbReference>
<gene>
    <name evidence="9" type="ORF">DLJ59_11700</name>
</gene>
<dbReference type="PANTHER" id="PTHR33406">
    <property type="entry name" value="MEMBRANE PROTEIN MJ1562-RELATED"/>
    <property type="match status" value="1"/>
</dbReference>
<name>A0A3N9WS18_9ACTN</name>
<dbReference type="PROSITE" id="PS50156">
    <property type="entry name" value="SSD"/>
    <property type="match status" value="1"/>
</dbReference>
<evidence type="ECO:0000256" key="3">
    <source>
        <dbReference type="ARBA" id="ARBA00022692"/>
    </source>
</evidence>